<name>A0A833VPR1_9HYME</name>
<dbReference type="Proteomes" id="UP000655588">
    <property type="component" value="Unassembled WGS sequence"/>
</dbReference>
<keyword evidence="2" id="KW-1185">Reference proteome</keyword>
<accession>A0A833VPR1</accession>
<dbReference type="AlphaFoldDB" id="A0A833VPR1"/>
<gene>
    <name evidence="1" type="ORF">E2986_11520</name>
</gene>
<dbReference type="EMBL" id="WNWW01000808">
    <property type="protein sequence ID" value="KAF3421840.1"/>
    <property type="molecule type" value="Genomic_DNA"/>
</dbReference>
<proteinExistence type="predicted"/>
<organism evidence="1 2">
    <name type="scientific">Frieseomelitta varia</name>
    <dbReference type="NCBI Taxonomy" id="561572"/>
    <lineage>
        <taxon>Eukaryota</taxon>
        <taxon>Metazoa</taxon>
        <taxon>Ecdysozoa</taxon>
        <taxon>Arthropoda</taxon>
        <taxon>Hexapoda</taxon>
        <taxon>Insecta</taxon>
        <taxon>Pterygota</taxon>
        <taxon>Neoptera</taxon>
        <taxon>Endopterygota</taxon>
        <taxon>Hymenoptera</taxon>
        <taxon>Apocrita</taxon>
        <taxon>Aculeata</taxon>
        <taxon>Apoidea</taxon>
        <taxon>Anthophila</taxon>
        <taxon>Apidae</taxon>
        <taxon>Frieseomelitta</taxon>
    </lineage>
</organism>
<comment type="caution">
    <text evidence="1">The sequence shown here is derived from an EMBL/GenBank/DDBJ whole genome shotgun (WGS) entry which is preliminary data.</text>
</comment>
<sequence>MGEIVEISQGDAQQNAVNGWGDTMGKIQYWCPEVYSNDLITVIFNNFTLLKNYPRNIGLRPMQIISTLISCLSS</sequence>
<protein>
    <submittedName>
        <fullName evidence="1">Uncharacterized protein</fullName>
    </submittedName>
</protein>
<reference evidence="1" key="1">
    <citation type="submission" date="2019-11" db="EMBL/GenBank/DDBJ databases">
        <title>The nuclear and mitochondrial genomes of Frieseomelitta varia - a highly eusocial stingless bee (Meliponini) with a permanently sterile worker caste.</title>
        <authorList>
            <person name="Freitas F.C.P."/>
            <person name="Lourenco A.P."/>
            <person name="Nunes F.M.F."/>
            <person name="Paschoal A.R."/>
            <person name="Abreu F.C.P."/>
            <person name="Barbin F.O."/>
            <person name="Bataglia L."/>
            <person name="Cardoso-Junior C.A.M."/>
            <person name="Cervoni M.S."/>
            <person name="Silva S.R."/>
            <person name="Dalarmi F."/>
            <person name="Del Lama M.A."/>
            <person name="Depintor T.S."/>
            <person name="Ferreira K.M."/>
            <person name="Goria P.S."/>
            <person name="Jaskot M.C."/>
            <person name="Lago D.C."/>
            <person name="Luna-Lucena D."/>
            <person name="Moda L.M."/>
            <person name="Nascimento L."/>
            <person name="Pedrino M."/>
            <person name="Rabico F.O."/>
            <person name="Sanches F.C."/>
            <person name="Santos D.E."/>
            <person name="Santos C.G."/>
            <person name="Vieira J."/>
            <person name="Lopes T.F."/>
            <person name="Barchuk A.R."/>
            <person name="Hartfelder K."/>
            <person name="Simoes Z.L.P."/>
            <person name="Bitondi M.M.G."/>
            <person name="Pinheiro D.G."/>
        </authorList>
    </citation>
    <scope>NUCLEOTIDE SEQUENCE</scope>
    <source>
        <strain evidence="1">USP_RPSP 00005682</strain>
        <tissue evidence="1">Whole individual</tissue>
    </source>
</reference>
<evidence type="ECO:0000313" key="2">
    <source>
        <dbReference type="Proteomes" id="UP000655588"/>
    </source>
</evidence>
<evidence type="ECO:0000313" key="1">
    <source>
        <dbReference type="EMBL" id="KAF3421840.1"/>
    </source>
</evidence>